<name>A0A4Q1K829_9FLAO</name>
<proteinExistence type="predicted"/>
<evidence type="ECO:0000313" key="1">
    <source>
        <dbReference type="EMBL" id="RXR21694.1"/>
    </source>
</evidence>
<dbReference type="InterPro" id="IPR019619">
    <property type="entry name" value="DUF2490"/>
</dbReference>
<dbReference type="AlphaFoldDB" id="A0A4Q1K829"/>
<dbReference type="OrthoDB" id="1118734at2"/>
<evidence type="ECO:0000313" key="2">
    <source>
        <dbReference type="Proteomes" id="UP000289857"/>
    </source>
</evidence>
<sequence>MLKILKVKSRFLVAIIFVFSFYIGQSQHRWENWNRFSIQHQWSTQWSTDAEYQYRIQENLEPGQRGFVNLMQSLRLWTYFTQKKHQIIVVPFSYFNANTLTEPNDLYVMQSQREWRWSMGYQWNAQGNGLSFRYLTDYRFFESNNQALRFRFLMAYGIPITEKLKVKVVEEWMANSHILKNQSESEQNRLGFILRWEPILNLKMETGYLWLHRFHQTATIQENIITFGLQYQLP</sequence>
<dbReference type="EMBL" id="SBKN01000007">
    <property type="protein sequence ID" value="RXR21694.1"/>
    <property type="molecule type" value="Genomic_DNA"/>
</dbReference>
<dbReference type="Pfam" id="PF10677">
    <property type="entry name" value="DUF2490"/>
    <property type="match status" value="1"/>
</dbReference>
<gene>
    <name evidence="1" type="ORF">EQG61_11840</name>
</gene>
<protein>
    <submittedName>
        <fullName evidence="1">DUF2490 domain-containing protein</fullName>
    </submittedName>
</protein>
<dbReference type="Proteomes" id="UP000289857">
    <property type="component" value="Unassembled WGS sequence"/>
</dbReference>
<accession>A0A4Q1K829</accession>
<reference evidence="2" key="1">
    <citation type="submission" date="2019-01" db="EMBL/GenBank/DDBJ databases">
        <title>Cytophagaceae bacterium strain CAR-16.</title>
        <authorList>
            <person name="Chen W.-M."/>
        </authorList>
    </citation>
    <scope>NUCLEOTIDE SEQUENCE [LARGE SCALE GENOMIC DNA]</scope>
    <source>
        <strain evidence="2">WWJ-16</strain>
    </source>
</reference>
<keyword evidence="2" id="KW-1185">Reference proteome</keyword>
<comment type="caution">
    <text evidence="1">The sequence shown here is derived from an EMBL/GenBank/DDBJ whole genome shotgun (WGS) entry which is preliminary data.</text>
</comment>
<organism evidence="1 2">
    <name type="scientific">Flavobacterium stagni</name>
    <dbReference type="NCBI Taxonomy" id="2506421"/>
    <lineage>
        <taxon>Bacteria</taxon>
        <taxon>Pseudomonadati</taxon>
        <taxon>Bacteroidota</taxon>
        <taxon>Flavobacteriia</taxon>
        <taxon>Flavobacteriales</taxon>
        <taxon>Flavobacteriaceae</taxon>
        <taxon>Flavobacterium</taxon>
    </lineage>
</organism>